<reference evidence="1" key="1">
    <citation type="submission" date="2021-08" db="EMBL/GenBank/DDBJ databases">
        <title>The first chromosome-level gecko genome reveals the dynamic sex chromosomes of Neotropical dwarf geckos (Sphaerodactylidae: Sphaerodactylus).</title>
        <authorList>
            <person name="Pinto B.J."/>
            <person name="Keating S.E."/>
            <person name="Gamble T."/>
        </authorList>
    </citation>
    <scope>NUCLEOTIDE SEQUENCE</scope>
    <source>
        <strain evidence="1">TG3544</strain>
    </source>
</reference>
<organism evidence="1 2">
    <name type="scientific">Sphaerodactylus townsendi</name>
    <dbReference type="NCBI Taxonomy" id="933632"/>
    <lineage>
        <taxon>Eukaryota</taxon>
        <taxon>Metazoa</taxon>
        <taxon>Chordata</taxon>
        <taxon>Craniata</taxon>
        <taxon>Vertebrata</taxon>
        <taxon>Euteleostomi</taxon>
        <taxon>Lepidosauria</taxon>
        <taxon>Squamata</taxon>
        <taxon>Bifurcata</taxon>
        <taxon>Gekkota</taxon>
        <taxon>Sphaerodactylidae</taxon>
        <taxon>Sphaerodactylus</taxon>
    </lineage>
</organism>
<comment type="caution">
    <text evidence="1">The sequence shown here is derived from an EMBL/GenBank/DDBJ whole genome shotgun (WGS) entry which is preliminary data.</text>
</comment>
<sequence length="299" mass="34730">MLCNCFQECSHEAFRGSKRGVPLATLEAGSGSREEAISESQNKQFLKKAKAGNDDKTPEGGSSKALLFSALKWWDGSVRGSTKSWTSQAYLEKRKPREDRQAMVKAGRLKLLKLVENLGVSYVKNSSEYVQKLETELRRLKFPYKALVEDDYDARRKDHISHFILRLAYCQSEDLRRWFIQQEMDLFRYRFHQLSDQLVENFLEYVNLAYNIIDATERTTIKDQLLNSTPGFNITKVENMVFYKVPFCDALDLVRIRRVYFHGGYAYVPHQDIVTIVLNNYRMNLSKALASNHELFSLH</sequence>
<keyword evidence="2" id="KW-1185">Reference proteome</keyword>
<accession>A0ACB8GDE6</accession>
<dbReference type="Proteomes" id="UP000827872">
    <property type="component" value="Linkage Group LG01"/>
</dbReference>
<gene>
    <name evidence="1" type="ORF">K3G42_031285</name>
</gene>
<dbReference type="EMBL" id="CM037614">
    <property type="protein sequence ID" value="KAH8017617.1"/>
    <property type="molecule type" value="Genomic_DNA"/>
</dbReference>
<name>A0ACB8GDE6_9SAUR</name>
<proteinExistence type="predicted"/>
<evidence type="ECO:0000313" key="2">
    <source>
        <dbReference type="Proteomes" id="UP000827872"/>
    </source>
</evidence>
<evidence type="ECO:0000313" key="1">
    <source>
        <dbReference type="EMBL" id="KAH8017617.1"/>
    </source>
</evidence>
<protein>
    <submittedName>
        <fullName evidence="1">Uncharacterized protein</fullName>
    </submittedName>
</protein>